<name>A0ABS4GSJ4_9BACL</name>
<evidence type="ECO:0000256" key="1">
    <source>
        <dbReference type="ARBA" id="ARBA00009981"/>
    </source>
</evidence>
<comment type="similarity">
    <text evidence="1">Belongs to the phD/YefM antitoxin family.</text>
</comment>
<evidence type="ECO:0000256" key="2">
    <source>
        <dbReference type="SAM" id="MobiDB-lite"/>
    </source>
</evidence>
<sequence>MGIVVEKPSFTADQLISASNAAKNFGELRKKAKNLPQFITDNGEVDTVVVGYDYFEKMYARLKELEAKEEAFILQERINRLDKDPSAGMSWRSVRRSGQEENESSI</sequence>
<dbReference type="EMBL" id="JAGGKT010000010">
    <property type="protein sequence ID" value="MBP1933224.1"/>
    <property type="molecule type" value="Genomic_DNA"/>
</dbReference>
<comment type="caution">
    <text evidence="3">The sequence shown here is derived from an EMBL/GenBank/DDBJ whole genome shotgun (WGS) entry which is preliminary data.</text>
</comment>
<dbReference type="InterPro" id="IPR036165">
    <property type="entry name" value="YefM-like_sf"/>
</dbReference>
<evidence type="ECO:0000313" key="4">
    <source>
        <dbReference type="Proteomes" id="UP001519343"/>
    </source>
</evidence>
<feature type="region of interest" description="Disordered" evidence="2">
    <location>
        <begin position="84"/>
        <end position="106"/>
    </location>
</feature>
<dbReference type="RefSeq" id="WP_209811242.1">
    <property type="nucleotide sequence ID" value="NZ_JAGGKT010000010.1"/>
</dbReference>
<proteinExistence type="inferred from homology"/>
<evidence type="ECO:0008006" key="5">
    <source>
        <dbReference type="Google" id="ProtNLM"/>
    </source>
</evidence>
<accession>A0ABS4GSJ4</accession>
<evidence type="ECO:0000313" key="3">
    <source>
        <dbReference type="EMBL" id="MBP1933224.1"/>
    </source>
</evidence>
<reference evidence="3 4" key="1">
    <citation type="submission" date="2021-03" db="EMBL/GenBank/DDBJ databases">
        <title>Genomic Encyclopedia of Type Strains, Phase IV (KMG-IV): sequencing the most valuable type-strain genomes for metagenomic binning, comparative biology and taxonomic classification.</title>
        <authorList>
            <person name="Goeker M."/>
        </authorList>
    </citation>
    <scope>NUCLEOTIDE SEQUENCE [LARGE SCALE GENOMIC DNA]</scope>
    <source>
        <strain evidence="3 4">DSM 24738</strain>
    </source>
</reference>
<gene>
    <name evidence="3" type="ORF">J2Z37_003237</name>
</gene>
<dbReference type="Proteomes" id="UP001519343">
    <property type="component" value="Unassembled WGS sequence"/>
</dbReference>
<protein>
    <recommendedName>
        <fullName evidence="5">Antitoxin</fullName>
    </recommendedName>
</protein>
<keyword evidence="4" id="KW-1185">Reference proteome</keyword>
<dbReference type="SUPFAM" id="SSF143120">
    <property type="entry name" value="YefM-like"/>
    <property type="match status" value="1"/>
</dbReference>
<organism evidence="3 4">
    <name type="scientific">Ammoniphilus resinae</name>
    <dbReference type="NCBI Taxonomy" id="861532"/>
    <lineage>
        <taxon>Bacteria</taxon>
        <taxon>Bacillati</taxon>
        <taxon>Bacillota</taxon>
        <taxon>Bacilli</taxon>
        <taxon>Bacillales</taxon>
        <taxon>Paenibacillaceae</taxon>
        <taxon>Aneurinibacillus group</taxon>
        <taxon>Ammoniphilus</taxon>
    </lineage>
</organism>